<evidence type="ECO:0000313" key="4">
    <source>
        <dbReference type="Proteomes" id="UP000955338"/>
    </source>
</evidence>
<dbReference type="InterPro" id="IPR050961">
    <property type="entry name" value="BolA/IbaG_stress_morph_reg"/>
</dbReference>
<dbReference type="PIRSF" id="PIRSF003113">
    <property type="entry name" value="BolA"/>
    <property type="match status" value="1"/>
</dbReference>
<dbReference type="PANTHER" id="PTHR46229">
    <property type="entry name" value="BOLA TRANSCRIPTION REGULATOR"/>
    <property type="match status" value="1"/>
</dbReference>
<dbReference type="SUPFAM" id="SSF82657">
    <property type="entry name" value="BolA-like"/>
    <property type="match status" value="1"/>
</dbReference>
<gene>
    <name evidence="3" type="ORF">CEP48_01760</name>
</gene>
<dbReference type="EMBL" id="CP022011">
    <property type="protein sequence ID" value="QDJ14222.1"/>
    <property type="molecule type" value="Genomic_DNA"/>
</dbReference>
<dbReference type="Pfam" id="PF01722">
    <property type="entry name" value="BolA"/>
    <property type="match status" value="1"/>
</dbReference>
<dbReference type="Proteomes" id="UP000955338">
    <property type="component" value="Chromosome"/>
</dbReference>
<dbReference type="InterPro" id="IPR036065">
    <property type="entry name" value="BolA-like_sf"/>
</dbReference>
<accession>A0A8D4J1G8</accession>
<dbReference type="Gene3D" id="3.30.300.90">
    <property type="entry name" value="BolA-like"/>
    <property type="match status" value="1"/>
</dbReference>
<dbReference type="PANTHER" id="PTHR46229:SF4">
    <property type="entry name" value="ACID STRESS PROTEIN IBAG"/>
    <property type="match status" value="1"/>
</dbReference>
<evidence type="ECO:0000256" key="1">
    <source>
        <dbReference type="ARBA" id="ARBA00005578"/>
    </source>
</evidence>
<dbReference type="RefSeq" id="WP_261919696.1">
    <property type="nucleotide sequence ID" value="NZ_CP022011.1"/>
</dbReference>
<dbReference type="AlphaFoldDB" id="A0A8D4J1G8"/>
<evidence type="ECO:0000256" key="2">
    <source>
        <dbReference type="RuleBase" id="RU003860"/>
    </source>
</evidence>
<evidence type="ECO:0000313" key="3">
    <source>
        <dbReference type="EMBL" id="QDJ14222.1"/>
    </source>
</evidence>
<comment type="similarity">
    <text evidence="1 2">Belongs to the BolA/IbaG family.</text>
</comment>
<sequence>MNTEKIEQILKEHLDLKEVYVSGENTHYQVIAVGEIFNGLSRVKQQQLIYAPLMEYISSSAIHALSIKVFTPEKWERERMFYLST</sequence>
<keyword evidence="4" id="KW-1185">Reference proteome</keyword>
<name>A0A8D4J1G8_9PAST</name>
<proteinExistence type="inferred from homology"/>
<dbReference type="InterPro" id="IPR002634">
    <property type="entry name" value="BolA"/>
</dbReference>
<reference evidence="3" key="1">
    <citation type="submission" date="2017-06" db="EMBL/GenBank/DDBJ databases">
        <title>Genome sequencing of pathogenic and non-pathogenic strains within Bisgaard taxon 40.</title>
        <authorList>
            <person name="Ladner J.T."/>
            <person name="Lovett S.P."/>
            <person name="Koroleva G."/>
            <person name="Lorch J.M."/>
        </authorList>
    </citation>
    <scope>NUCLEOTIDE SEQUENCE</scope>
    <source>
        <strain evidence="3">27576-1-I1</strain>
    </source>
</reference>
<protein>
    <submittedName>
        <fullName evidence="3">BolA family transcriptional regulator</fullName>
    </submittedName>
</protein>
<organism evidence="3 4">
    <name type="scientific">Mergibacter septicus</name>
    <dbReference type="NCBI Taxonomy" id="221402"/>
    <lineage>
        <taxon>Bacteria</taxon>
        <taxon>Pseudomonadati</taxon>
        <taxon>Pseudomonadota</taxon>
        <taxon>Gammaproteobacteria</taxon>
        <taxon>Pasteurellales</taxon>
        <taxon>Pasteurellaceae</taxon>
        <taxon>Mergibacter</taxon>
    </lineage>
</organism>